<feature type="compositionally biased region" description="Low complexity" evidence="1">
    <location>
        <begin position="13"/>
        <end position="29"/>
    </location>
</feature>
<organism evidence="2 3">
    <name type="scientific">Skeletonema marinoi</name>
    <dbReference type="NCBI Taxonomy" id="267567"/>
    <lineage>
        <taxon>Eukaryota</taxon>
        <taxon>Sar</taxon>
        <taxon>Stramenopiles</taxon>
        <taxon>Ochrophyta</taxon>
        <taxon>Bacillariophyta</taxon>
        <taxon>Coscinodiscophyceae</taxon>
        <taxon>Thalassiosirophycidae</taxon>
        <taxon>Thalassiosirales</taxon>
        <taxon>Skeletonemataceae</taxon>
        <taxon>Skeletonema</taxon>
        <taxon>Skeletonema marinoi-dohrnii complex</taxon>
    </lineage>
</organism>
<evidence type="ECO:0000256" key="1">
    <source>
        <dbReference type="SAM" id="MobiDB-lite"/>
    </source>
</evidence>
<evidence type="ECO:0000313" key="2">
    <source>
        <dbReference type="EMBL" id="KAK1742054.1"/>
    </source>
</evidence>
<name>A0AAD8YAI6_9STRA</name>
<accession>A0AAD8YAI6</accession>
<protein>
    <submittedName>
        <fullName evidence="2">Uncharacterized protein</fullName>
    </submittedName>
</protein>
<reference evidence="2" key="1">
    <citation type="submission" date="2023-06" db="EMBL/GenBank/DDBJ databases">
        <title>Survivors Of The Sea: Transcriptome response of Skeletonema marinoi to long-term dormancy.</title>
        <authorList>
            <person name="Pinder M.I.M."/>
            <person name="Kourtchenko O."/>
            <person name="Robertson E.K."/>
            <person name="Larsson T."/>
            <person name="Maumus F."/>
            <person name="Osuna-Cruz C.M."/>
            <person name="Vancaester E."/>
            <person name="Stenow R."/>
            <person name="Vandepoele K."/>
            <person name="Ploug H."/>
            <person name="Bruchert V."/>
            <person name="Godhe A."/>
            <person name="Topel M."/>
        </authorList>
    </citation>
    <scope>NUCLEOTIDE SEQUENCE</scope>
    <source>
        <strain evidence="2">R05AC</strain>
    </source>
</reference>
<sequence>MAKYVGESAAEVAAASNTSTSTKKPTDPTQFYSSQIPCDHLFCLWG</sequence>
<comment type="caution">
    <text evidence="2">The sequence shown here is derived from an EMBL/GenBank/DDBJ whole genome shotgun (WGS) entry which is preliminary data.</text>
</comment>
<dbReference type="Proteomes" id="UP001224775">
    <property type="component" value="Unassembled WGS sequence"/>
</dbReference>
<gene>
    <name evidence="2" type="ORF">QTG54_007627</name>
</gene>
<evidence type="ECO:0000313" key="3">
    <source>
        <dbReference type="Proteomes" id="UP001224775"/>
    </source>
</evidence>
<feature type="non-terminal residue" evidence="2">
    <location>
        <position position="46"/>
    </location>
</feature>
<feature type="region of interest" description="Disordered" evidence="1">
    <location>
        <begin position="13"/>
        <end position="34"/>
    </location>
</feature>
<dbReference type="EMBL" id="JATAAI010000012">
    <property type="protein sequence ID" value="KAK1742054.1"/>
    <property type="molecule type" value="Genomic_DNA"/>
</dbReference>
<proteinExistence type="predicted"/>
<keyword evidence="3" id="KW-1185">Reference proteome</keyword>
<dbReference type="AlphaFoldDB" id="A0AAD8YAI6"/>